<proteinExistence type="inferred from homology"/>
<comment type="similarity">
    <text evidence="1">Belongs to the universal stress protein A family.</text>
</comment>
<comment type="caution">
    <text evidence="3">The sequence shown here is derived from an EMBL/GenBank/DDBJ whole genome shotgun (WGS) entry which is preliminary data.</text>
</comment>
<dbReference type="PANTHER" id="PTHR46268:SF6">
    <property type="entry name" value="UNIVERSAL STRESS PROTEIN UP12"/>
    <property type="match status" value="1"/>
</dbReference>
<dbReference type="SUPFAM" id="SSF52402">
    <property type="entry name" value="Adenine nucleotide alpha hydrolases-like"/>
    <property type="match status" value="2"/>
</dbReference>
<accession>A0A939GCS8</accession>
<dbReference type="RefSeq" id="WP_207362967.1">
    <property type="nucleotide sequence ID" value="NZ_JAFMYV010000001.1"/>
</dbReference>
<gene>
    <name evidence="3" type="ORF">J2I47_02520</name>
</gene>
<dbReference type="AlphaFoldDB" id="A0A939GCS8"/>
<evidence type="ECO:0000259" key="2">
    <source>
        <dbReference type="Pfam" id="PF00582"/>
    </source>
</evidence>
<keyword evidence="4" id="KW-1185">Reference proteome</keyword>
<feature type="domain" description="UspA" evidence="2">
    <location>
        <begin position="3"/>
        <end position="138"/>
    </location>
</feature>
<reference evidence="3" key="1">
    <citation type="submission" date="2021-03" db="EMBL/GenBank/DDBJ databases">
        <title>Fibrella sp. HMF5335 genome sequencing and assembly.</title>
        <authorList>
            <person name="Kang H."/>
            <person name="Kim H."/>
            <person name="Bae S."/>
            <person name="Joh K."/>
        </authorList>
    </citation>
    <scope>NUCLEOTIDE SEQUENCE</scope>
    <source>
        <strain evidence="3">HMF5335</strain>
    </source>
</reference>
<protein>
    <submittedName>
        <fullName evidence="3">Universal stress protein</fullName>
    </submittedName>
</protein>
<evidence type="ECO:0000313" key="3">
    <source>
        <dbReference type="EMBL" id="MBO0935413.1"/>
    </source>
</evidence>
<dbReference type="Pfam" id="PF00582">
    <property type="entry name" value="Usp"/>
    <property type="match status" value="1"/>
</dbReference>
<evidence type="ECO:0000256" key="1">
    <source>
        <dbReference type="ARBA" id="ARBA00008791"/>
    </source>
</evidence>
<dbReference type="Gene3D" id="3.40.50.12370">
    <property type="match status" value="1"/>
</dbReference>
<sequence>MYKILLLTDFSAASRHAIAYAQALFSDTAANFCLLNAYPIEPAMEYGAAFLLAEGREAAEQNLHEFRQAVTETPQPDYHTYRTLVALGEPIDAVARLLETEHIDLIVVGATGAGNSERTGSVATGLLRLANTHVLVVPVTAPIRPLQQIVLATDYRSVNDAQSLVLLTDLASRKAALLTLLTIENPKKPDSQPTDASRRYVQKAFDGVQTDLYTIHDTDVRHGIQAYLDLHPVDMLVLLPHHKSLFDVLRKQSVSRSVAYHPPVPVLALYDELTPADSPDIDHIPFATYL</sequence>
<dbReference type="PANTHER" id="PTHR46268">
    <property type="entry name" value="STRESS RESPONSE PROTEIN NHAX"/>
    <property type="match status" value="1"/>
</dbReference>
<organism evidence="3 4">
    <name type="scientific">Fibrella rubiginis</name>
    <dbReference type="NCBI Taxonomy" id="2817060"/>
    <lineage>
        <taxon>Bacteria</taxon>
        <taxon>Pseudomonadati</taxon>
        <taxon>Bacteroidota</taxon>
        <taxon>Cytophagia</taxon>
        <taxon>Cytophagales</taxon>
        <taxon>Spirosomataceae</taxon>
        <taxon>Fibrella</taxon>
    </lineage>
</organism>
<dbReference type="EMBL" id="JAFMYV010000001">
    <property type="protein sequence ID" value="MBO0935413.1"/>
    <property type="molecule type" value="Genomic_DNA"/>
</dbReference>
<dbReference type="CDD" id="cd00293">
    <property type="entry name" value="USP-like"/>
    <property type="match status" value="1"/>
</dbReference>
<dbReference type="Proteomes" id="UP000664034">
    <property type="component" value="Unassembled WGS sequence"/>
</dbReference>
<dbReference type="InterPro" id="IPR006016">
    <property type="entry name" value="UspA"/>
</dbReference>
<name>A0A939GCS8_9BACT</name>
<evidence type="ECO:0000313" key="4">
    <source>
        <dbReference type="Proteomes" id="UP000664034"/>
    </source>
</evidence>